<evidence type="ECO:0000313" key="3">
    <source>
        <dbReference type="Proteomes" id="UP000324222"/>
    </source>
</evidence>
<name>A0A5B7I3G1_PORTR</name>
<accession>A0A5B7I3G1</accession>
<evidence type="ECO:0000313" key="2">
    <source>
        <dbReference type="EMBL" id="MPC76695.1"/>
    </source>
</evidence>
<feature type="region of interest" description="Disordered" evidence="1">
    <location>
        <begin position="1"/>
        <end position="62"/>
    </location>
</feature>
<protein>
    <submittedName>
        <fullName evidence="2">Uncharacterized protein</fullName>
    </submittedName>
</protein>
<feature type="compositionally biased region" description="Basic and acidic residues" evidence="1">
    <location>
        <begin position="32"/>
        <end position="62"/>
    </location>
</feature>
<sequence length="62" mass="7497">MLHKVRTKKENEKEEGKEEVQEGQNNGDVEEVDLRNSGEERKTESLRMREQRRAWRRKGDAW</sequence>
<feature type="compositionally biased region" description="Basic and acidic residues" evidence="1">
    <location>
        <begin position="8"/>
        <end position="20"/>
    </location>
</feature>
<gene>
    <name evidence="2" type="ORF">E2C01_071119</name>
</gene>
<organism evidence="2 3">
    <name type="scientific">Portunus trituberculatus</name>
    <name type="common">Swimming crab</name>
    <name type="synonym">Neptunus trituberculatus</name>
    <dbReference type="NCBI Taxonomy" id="210409"/>
    <lineage>
        <taxon>Eukaryota</taxon>
        <taxon>Metazoa</taxon>
        <taxon>Ecdysozoa</taxon>
        <taxon>Arthropoda</taxon>
        <taxon>Crustacea</taxon>
        <taxon>Multicrustacea</taxon>
        <taxon>Malacostraca</taxon>
        <taxon>Eumalacostraca</taxon>
        <taxon>Eucarida</taxon>
        <taxon>Decapoda</taxon>
        <taxon>Pleocyemata</taxon>
        <taxon>Brachyura</taxon>
        <taxon>Eubrachyura</taxon>
        <taxon>Portunoidea</taxon>
        <taxon>Portunidae</taxon>
        <taxon>Portuninae</taxon>
        <taxon>Portunus</taxon>
    </lineage>
</organism>
<proteinExistence type="predicted"/>
<reference evidence="2 3" key="1">
    <citation type="submission" date="2019-05" db="EMBL/GenBank/DDBJ databases">
        <title>Another draft genome of Portunus trituberculatus and its Hox gene families provides insights of decapod evolution.</title>
        <authorList>
            <person name="Jeong J.-H."/>
            <person name="Song I."/>
            <person name="Kim S."/>
            <person name="Choi T."/>
            <person name="Kim D."/>
            <person name="Ryu S."/>
            <person name="Kim W."/>
        </authorList>
    </citation>
    <scope>NUCLEOTIDE SEQUENCE [LARGE SCALE GENOMIC DNA]</scope>
    <source>
        <tissue evidence="2">Muscle</tissue>
    </source>
</reference>
<dbReference type="AlphaFoldDB" id="A0A5B7I3G1"/>
<dbReference type="EMBL" id="VSRR010043977">
    <property type="protein sequence ID" value="MPC76695.1"/>
    <property type="molecule type" value="Genomic_DNA"/>
</dbReference>
<dbReference type="Proteomes" id="UP000324222">
    <property type="component" value="Unassembled WGS sequence"/>
</dbReference>
<comment type="caution">
    <text evidence="2">The sequence shown here is derived from an EMBL/GenBank/DDBJ whole genome shotgun (WGS) entry which is preliminary data.</text>
</comment>
<evidence type="ECO:0000256" key="1">
    <source>
        <dbReference type="SAM" id="MobiDB-lite"/>
    </source>
</evidence>
<keyword evidence="3" id="KW-1185">Reference proteome</keyword>